<sequence>MKHAMMLELRDAHLSLDGRTLFSPLSARVAPGEVLTLMGPSGCGKSTLLSWMLGDLPAAFAASGTLWLGDERLDTRPIDQRRVGILFQDDLLFGHLTVLQNLLLAMPPKSRAQTRAERQTQALALLETVGLAGLGGRDPATLSGGQRARVSLLRALLAEPRALLLDEPFSRLDMALRAQFRQFVFDQIAQRGIPAVLVTHDPADQPPGGRCISLTPPESLHV</sequence>
<keyword evidence="1" id="KW-0547">Nucleotide-binding</keyword>
<organism evidence="1 2">
    <name type="scientific">Amphibiibacter pelophylacis</name>
    <dbReference type="NCBI Taxonomy" id="1799477"/>
    <lineage>
        <taxon>Bacteria</taxon>
        <taxon>Pseudomonadati</taxon>
        <taxon>Pseudomonadota</taxon>
        <taxon>Betaproteobacteria</taxon>
        <taxon>Burkholderiales</taxon>
        <taxon>Sphaerotilaceae</taxon>
        <taxon>Amphibiibacter</taxon>
    </lineage>
</organism>
<dbReference type="EMBL" id="JAWDIE010000003">
    <property type="protein sequence ID" value="MEJ7137325.1"/>
    <property type="molecule type" value="Genomic_DNA"/>
</dbReference>
<dbReference type="Proteomes" id="UP001364695">
    <property type="component" value="Unassembled WGS sequence"/>
</dbReference>
<evidence type="ECO:0000313" key="1">
    <source>
        <dbReference type="EMBL" id="MEJ7137325.1"/>
    </source>
</evidence>
<accession>A0ACC6NZG5</accession>
<keyword evidence="1" id="KW-0067">ATP-binding</keyword>
<evidence type="ECO:0000313" key="2">
    <source>
        <dbReference type="Proteomes" id="UP001364695"/>
    </source>
</evidence>
<gene>
    <name evidence="1" type="ORF">RV045_02625</name>
</gene>
<comment type="caution">
    <text evidence="1">The sequence shown here is derived from an EMBL/GenBank/DDBJ whole genome shotgun (WGS) entry which is preliminary data.</text>
</comment>
<proteinExistence type="predicted"/>
<keyword evidence="2" id="KW-1185">Reference proteome</keyword>
<reference evidence="1" key="1">
    <citation type="submission" date="2023-10" db="EMBL/GenBank/DDBJ databases">
        <title>Amphibacter perezi, gen. nov., sp. nov. a novel taxa of the family Comamonadaceae, class Betaproteobacteria isolated from the skin microbiota of Pelophylax perezi from different populations.</title>
        <authorList>
            <person name="Costa S."/>
            <person name="Proenca D.N."/>
            <person name="Lopes I."/>
            <person name="Morais P.V."/>
        </authorList>
    </citation>
    <scope>NUCLEOTIDE SEQUENCE</scope>
    <source>
        <strain evidence="1">SL12-8</strain>
    </source>
</reference>
<name>A0ACC6NZG5_9BURK</name>
<protein>
    <submittedName>
        <fullName evidence="1">ATP-binding cassette domain-containing protein</fullName>
    </submittedName>
</protein>